<dbReference type="EMBL" id="CADCVP010000239">
    <property type="protein sequence ID" value="CAA9506437.1"/>
    <property type="molecule type" value="Genomic_DNA"/>
</dbReference>
<name>A0A6J4SVU7_9ACTN</name>
<dbReference type="AlphaFoldDB" id="A0A6J4SVU7"/>
<reference evidence="2" key="1">
    <citation type="submission" date="2020-02" db="EMBL/GenBank/DDBJ databases">
        <authorList>
            <person name="Meier V. D."/>
        </authorList>
    </citation>
    <scope>NUCLEOTIDE SEQUENCE</scope>
    <source>
        <strain evidence="2">AVDCRST_MAG69</strain>
    </source>
</reference>
<dbReference type="Pfam" id="PF03690">
    <property type="entry name" value="MYG1_exonuc"/>
    <property type="match status" value="1"/>
</dbReference>
<comment type="similarity">
    <text evidence="1">Belongs to the MYG1 family.</text>
</comment>
<dbReference type="PANTHER" id="PTHR11215:SF1">
    <property type="entry name" value="MYG1 EXONUCLEASE"/>
    <property type="match status" value="1"/>
</dbReference>
<evidence type="ECO:0000313" key="2">
    <source>
        <dbReference type="EMBL" id="CAA9506437.1"/>
    </source>
</evidence>
<gene>
    <name evidence="2" type="ORF">AVDCRST_MAG69-2226</name>
</gene>
<evidence type="ECO:0008006" key="3">
    <source>
        <dbReference type="Google" id="ProtNLM"/>
    </source>
</evidence>
<dbReference type="PANTHER" id="PTHR11215">
    <property type="entry name" value="METAL DEPENDENT HYDROLASE - RELATED"/>
    <property type="match status" value="1"/>
</dbReference>
<sequence length="294" mass="31317">MKIGTHDGTFHADEAFAVAALRLAHGSLDVVRTRDPERLAACDVRVDVGLRDDPATGDFDHHQKGGAGERPDGIRYASFGLVWRHVGEGLSGHAAIAARVDETLVQGVDAHDTGQSLTRSLVAGIQPMTVSGMIAALNPRWDEETGPEDQDRRFGHAVELAAGVLEREIAGAAAQGRAAQIVRDAIARSSDPRVIELDIGMPWREAVVTGAPEALFVIYPKTNGWGLQAVPRELGAFGNRRDLPSEWAGRSGAELAEVTGVEDAVFCHTGRFIAVAESRDGIGALARKALEQAE</sequence>
<protein>
    <recommendedName>
        <fullName evidence="3">MYG1 protein</fullName>
    </recommendedName>
</protein>
<evidence type="ECO:0000256" key="1">
    <source>
        <dbReference type="ARBA" id="ARBA00010105"/>
    </source>
</evidence>
<accession>A0A6J4SVU7</accession>
<organism evidence="2">
    <name type="scientific">uncultured Solirubrobacteraceae bacterium</name>
    <dbReference type="NCBI Taxonomy" id="1162706"/>
    <lineage>
        <taxon>Bacteria</taxon>
        <taxon>Bacillati</taxon>
        <taxon>Actinomycetota</taxon>
        <taxon>Thermoleophilia</taxon>
        <taxon>Solirubrobacterales</taxon>
        <taxon>Solirubrobacteraceae</taxon>
        <taxon>environmental samples</taxon>
    </lineage>
</organism>
<dbReference type="InterPro" id="IPR003226">
    <property type="entry name" value="MYG1_exonuclease"/>
</dbReference>
<dbReference type="GO" id="GO:0005737">
    <property type="term" value="C:cytoplasm"/>
    <property type="evidence" value="ECO:0007669"/>
    <property type="project" value="TreeGrafter"/>
</dbReference>
<proteinExistence type="inferred from homology"/>